<dbReference type="EMBL" id="VGIY01000022">
    <property type="protein sequence ID" value="MBM3316561.1"/>
    <property type="molecule type" value="Genomic_DNA"/>
</dbReference>
<dbReference type="Proteomes" id="UP000748308">
    <property type="component" value="Unassembled WGS sequence"/>
</dbReference>
<evidence type="ECO:0000256" key="5">
    <source>
        <dbReference type="SAM" id="MobiDB-lite"/>
    </source>
</evidence>
<dbReference type="SFLD" id="SFLDS00003">
    <property type="entry name" value="Haloacid_Dehalogenase"/>
    <property type="match status" value="1"/>
</dbReference>
<dbReference type="Gene3D" id="3.40.50.1000">
    <property type="entry name" value="HAD superfamily/HAD-like"/>
    <property type="match status" value="1"/>
</dbReference>
<dbReference type="GO" id="GO:0046872">
    <property type="term" value="F:metal ion binding"/>
    <property type="evidence" value="ECO:0007669"/>
    <property type="project" value="UniProtKB-KW"/>
</dbReference>
<keyword evidence="4" id="KW-0460">Magnesium</keyword>
<evidence type="ECO:0000256" key="3">
    <source>
        <dbReference type="ARBA" id="ARBA00022801"/>
    </source>
</evidence>
<evidence type="ECO:0000313" key="6">
    <source>
        <dbReference type="EMBL" id="MBM3316561.1"/>
    </source>
</evidence>
<dbReference type="PANTHER" id="PTHR46470:SF2">
    <property type="entry name" value="GLYCERALDEHYDE 3-PHOSPHATE PHOSPHATASE"/>
    <property type="match status" value="1"/>
</dbReference>
<dbReference type="InterPro" id="IPR036412">
    <property type="entry name" value="HAD-like_sf"/>
</dbReference>
<name>A0A938BQ64_UNCEI</name>
<dbReference type="PRINTS" id="PR00413">
    <property type="entry name" value="HADHALOGNASE"/>
</dbReference>
<accession>A0A938BQ64</accession>
<dbReference type="Gene3D" id="1.10.150.520">
    <property type="match status" value="1"/>
</dbReference>
<feature type="compositionally biased region" description="Gly residues" evidence="5">
    <location>
        <begin position="254"/>
        <end position="263"/>
    </location>
</feature>
<dbReference type="PANTHER" id="PTHR46470">
    <property type="entry name" value="N-ACYLNEURAMINATE-9-PHOSPHATASE"/>
    <property type="match status" value="1"/>
</dbReference>
<reference evidence="6" key="1">
    <citation type="submission" date="2019-03" db="EMBL/GenBank/DDBJ databases">
        <title>Lake Tanganyika Metagenome-Assembled Genomes (MAGs).</title>
        <authorList>
            <person name="Tran P."/>
        </authorList>
    </citation>
    <scope>NUCLEOTIDE SEQUENCE</scope>
    <source>
        <strain evidence="6">M_DeepCast_400m_m2_100</strain>
    </source>
</reference>
<feature type="region of interest" description="Disordered" evidence="5">
    <location>
        <begin position="229"/>
        <end position="263"/>
    </location>
</feature>
<dbReference type="InterPro" id="IPR051400">
    <property type="entry name" value="HAD-like_hydrolase"/>
</dbReference>
<dbReference type="InterPro" id="IPR023214">
    <property type="entry name" value="HAD_sf"/>
</dbReference>
<protein>
    <submittedName>
        <fullName evidence="6">HAD-IA family hydrolase</fullName>
    </submittedName>
</protein>
<keyword evidence="2" id="KW-0479">Metal-binding</keyword>
<evidence type="ECO:0000313" key="7">
    <source>
        <dbReference type="Proteomes" id="UP000748308"/>
    </source>
</evidence>
<dbReference type="GO" id="GO:0016791">
    <property type="term" value="F:phosphatase activity"/>
    <property type="evidence" value="ECO:0007669"/>
    <property type="project" value="TreeGrafter"/>
</dbReference>
<dbReference type="Pfam" id="PF00702">
    <property type="entry name" value="Hydrolase"/>
    <property type="match status" value="1"/>
</dbReference>
<evidence type="ECO:0000256" key="4">
    <source>
        <dbReference type="ARBA" id="ARBA00022842"/>
    </source>
</evidence>
<evidence type="ECO:0000256" key="2">
    <source>
        <dbReference type="ARBA" id="ARBA00022723"/>
    </source>
</evidence>
<feature type="compositionally biased region" description="Gly residues" evidence="5">
    <location>
        <begin position="233"/>
        <end position="247"/>
    </location>
</feature>
<sequence length="263" mass="28779">MIRAVLFDLDNTLTDFMKMKDGAIRAAVEAMIDMGLTLDPDAAHARLYAIYEREGIEYQRVFDQLLRDLYGELRPDILAAGIMGYRRARDSRLVLYPHVKSTLVELLRRGLRLAVISDAPSLQAWQRLHHLSLQHMFEHVITFDDTGERKPAPAPFRRAMELLGLPADALLMVGDWPERDMRGAQALGIRTVFARYGDTWGAQRCAPGCSGADFEVDDIGELLGIVDGLNRQGPGGGGGGEPEGPVGGARDPGSGAGGARRRA</sequence>
<proteinExistence type="predicted"/>
<organism evidence="6 7">
    <name type="scientific">Eiseniibacteriota bacterium</name>
    <dbReference type="NCBI Taxonomy" id="2212470"/>
    <lineage>
        <taxon>Bacteria</taxon>
        <taxon>Candidatus Eiseniibacteriota</taxon>
    </lineage>
</organism>
<dbReference type="AlphaFoldDB" id="A0A938BQ64"/>
<dbReference type="NCBIfam" id="TIGR01549">
    <property type="entry name" value="HAD-SF-IA-v1"/>
    <property type="match status" value="1"/>
</dbReference>
<evidence type="ECO:0000256" key="1">
    <source>
        <dbReference type="ARBA" id="ARBA00001946"/>
    </source>
</evidence>
<dbReference type="SFLD" id="SFLDG01129">
    <property type="entry name" value="C1.5:_HAD__Beta-PGM__Phosphata"/>
    <property type="match status" value="1"/>
</dbReference>
<dbReference type="GO" id="GO:0044281">
    <property type="term" value="P:small molecule metabolic process"/>
    <property type="evidence" value="ECO:0007669"/>
    <property type="project" value="UniProtKB-ARBA"/>
</dbReference>
<comment type="cofactor">
    <cofactor evidence="1">
        <name>Mg(2+)</name>
        <dbReference type="ChEBI" id="CHEBI:18420"/>
    </cofactor>
</comment>
<keyword evidence="3 6" id="KW-0378">Hydrolase</keyword>
<gene>
    <name evidence="6" type="ORF">FJY75_01785</name>
</gene>
<dbReference type="InterPro" id="IPR006439">
    <property type="entry name" value="HAD-SF_hydro_IA"/>
</dbReference>
<dbReference type="SUPFAM" id="SSF56784">
    <property type="entry name" value="HAD-like"/>
    <property type="match status" value="1"/>
</dbReference>
<comment type="caution">
    <text evidence="6">The sequence shown here is derived from an EMBL/GenBank/DDBJ whole genome shotgun (WGS) entry which is preliminary data.</text>
</comment>